<dbReference type="CDD" id="cd21112">
    <property type="entry name" value="alphaLP-like"/>
    <property type="match status" value="1"/>
</dbReference>
<dbReference type="SUPFAM" id="SSF50494">
    <property type="entry name" value="Trypsin-like serine proteases"/>
    <property type="match status" value="1"/>
</dbReference>
<evidence type="ECO:0000256" key="6">
    <source>
        <dbReference type="SAM" id="MobiDB-lite"/>
    </source>
</evidence>
<dbReference type="AlphaFoldDB" id="A0AAU2JLC4"/>
<keyword evidence="2" id="KW-0645">Protease</keyword>
<feature type="chain" id="PRO_5043973414" evidence="7">
    <location>
        <begin position="30"/>
        <end position="409"/>
    </location>
</feature>
<feature type="compositionally biased region" description="Low complexity" evidence="6">
    <location>
        <begin position="132"/>
        <end position="155"/>
    </location>
</feature>
<evidence type="ECO:0000256" key="4">
    <source>
        <dbReference type="ARBA" id="ARBA00022825"/>
    </source>
</evidence>
<sequence>MKSTPLSRALSAGALGLGLLTAVTSPSYAAPAADGPRPAATRPATAPGPASEAAAVELMRRQKPLLDAAHQLRETGAASLAGFSGITVDPERSTLRLYWDGGTPPASVQRTVQRLSRPSVRVEVRRAPAPAPGKAPAASVADGSPGGPVVDPGAGTADPAPRPVGRVNDRSPVSGGALIITQAETCTTGFGVVGAATGRKQLLTAGHCGAVGSPWFNGDGEFLGNASARHPEADALLIDVNSSDKVWHGAVTENLDGIDDKARTVTGARTPEVGQYLCTSGALSGTHCGLRVTRTGVVLSIGGTDVPDQVEAEQVAHTAAAGNGDSGGPVYSATTGSGPVTAHGMITAYDRKETAPCSGAKTDAVRSCSWRVYFTDITAVLKATGTRLSDPACDRHHEGHPARPARNVT</sequence>
<feature type="region of interest" description="Disordered" evidence="6">
    <location>
        <begin position="106"/>
        <end position="171"/>
    </location>
</feature>
<feature type="compositionally biased region" description="Polar residues" evidence="6">
    <location>
        <begin position="106"/>
        <end position="116"/>
    </location>
</feature>
<feature type="region of interest" description="Disordered" evidence="6">
    <location>
        <begin position="27"/>
        <end position="51"/>
    </location>
</feature>
<protein>
    <submittedName>
        <fullName evidence="8">S1 family peptidase</fullName>
    </submittedName>
</protein>
<dbReference type="InterPro" id="IPR001316">
    <property type="entry name" value="Pept_S1A_streptogrisin"/>
</dbReference>
<reference evidence="8" key="1">
    <citation type="submission" date="2022-10" db="EMBL/GenBank/DDBJ databases">
        <title>The complete genomes of actinobacterial strains from the NBC collection.</title>
        <authorList>
            <person name="Joergensen T.S."/>
            <person name="Alvarez Arevalo M."/>
            <person name="Sterndorff E.B."/>
            <person name="Faurdal D."/>
            <person name="Vuksanovic O."/>
            <person name="Mourched A.-S."/>
            <person name="Charusanti P."/>
            <person name="Shaw S."/>
            <person name="Blin K."/>
            <person name="Weber T."/>
        </authorList>
    </citation>
    <scope>NUCLEOTIDE SEQUENCE</scope>
    <source>
        <strain evidence="8">NBC_00049</strain>
    </source>
</reference>
<evidence type="ECO:0000256" key="7">
    <source>
        <dbReference type="SAM" id="SignalP"/>
    </source>
</evidence>
<evidence type="ECO:0000313" key="8">
    <source>
        <dbReference type="EMBL" id="WTU73540.1"/>
    </source>
</evidence>
<comment type="similarity">
    <text evidence="1">Belongs to the peptidase S1 family.</text>
</comment>
<name>A0AAU2JLC4_9ACTN</name>
<feature type="region of interest" description="Disordered" evidence="6">
    <location>
        <begin position="389"/>
        <end position="409"/>
    </location>
</feature>
<keyword evidence="7" id="KW-0732">Signal</keyword>
<keyword evidence="3" id="KW-0378">Hydrolase</keyword>
<feature type="signal peptide" evidence="7">
    <location>
        <begin position="1"/>
        <end position="29"/>
    </location>
</feature>
<dbReference type="InterPro" id="IPR009003">
    <property type="entry name" value="Peptidase_S1_PA"/>
</dbReference>
<dbReference type="GO" id="GO:0004252">
    <property type="term" value="F:serine-type endopeptidase activity"/>
    <property type="evidence" value="ECO:0007669"/>
    <property type="project" value="InterPro"/>
</dbReference>
<evidence type="ECO:0000256" key="2">
    <source>
        <dbReference type="ARBA" id="ARBA00022670"/>
    </source>
</evidence>
<dbReference type="InterPro" id="IPR033116">
    <property type="entry name" value="TRYPSIN_SER"/>
</dbReference>
<feature type="compositionally biased region" description="Basic and acidic residues" evidence="6">
    <location>
        <begin position="392"/>
        <end position="401"/>
    </location>
</feature>
<dbReference type="PROSITE" id="PS00135">
    <property type="entry name" value="TRYPSIN_SER"/>
    <property type="match status" value="1"/>
</dbReference>
<keyword evidence="5" id="KW-1015">Disulfide bond</keyword>
<dbReference type="InterPro" id="IPR043504">
    <property type="entry name" value="Peptidase_S1_PA_chymotrypsin"/>
</dbReference>
<dbReference type="InterPro" id="IPR018114">
    <property type="entry name" value="TRYPSIN_HIS"/>
</dbReference>
<evidence type="ECO:0000256" key="5">
    <source>
        <dbReference type="ARBA" id="ARBA00023157"/>
    </source>
</evidence>
<gene>
    <name evidence="8" type="ORF">OG327_09425</name>
</gene>
<dbReference type="PROSITE" id="PS00134">
    <property type="entry name" value="TRYPSIN_HIS"/>
    <property type="match status" value="1"/>
</dbReference>
<organism evidence="8">
    <name type="scientific">Streptomyces sp. NBC_00049</name>
    <dbReference type="NCBI Taxonomy" id="2903617"/>
    <lineage>
        <taxon>Bacteria</taxon>
        <taxon>Bacillati</taxon>
        <taxon>Actinomycetota</taxon>
        <taxon>Actinomycetes</taxon>
        <taxon>Kitasatosporales</taxon>
        <taxon>Streptomycetaceae</taxon>
        <taxon>Streptomyces</taxon>
    </lineage>
</organism>
<dbReference type="EMBL" id="CP108264">
    <property type="protein sequence ID" value="WTU73540.1"/>
    <property type="molecule type" value="Genomic_DNA"/>
</dbReference>
<evidence type="ECO:0000256" key="3">
    <source>
        <dbReference type="ARBA" id="ARBA00022801"/>
    </source>
</evidence>
<accession>A0AAU2JLC4</accession>
<proteinExistence type="inferred from homology"/>
<evidence type="ECO:0000256" key="1">
    <source>
        <dbReference type="ARBA" id="ARBA00007664"/>
    </source>
</evidence>
<keyword evidence="4" id="KW-0720">Serine protease</keyword>
<dbReference type="PRINTS" id="PR00861">
    <property type="entry name" value="ALYTICPTASE"/>
</dbReference>
<dbReference type="Gene3D" id="2.40.10.10">
    <property type="entry name" value="Trypsin-like serine proteases"/>
    <property type="match status" value="2"/>
</dbReference>
<feature type="compositionally biased region" description="Low complexity" evidence="6">
    <location>
        <begin position="29"/>
        <end position="51"/>
    </location>
</feature>
<dbReference type="GO" id="GO:0006508">
    <property type="term" value="P:proteolysis"/>
    <property type="evidence" value="ECO:0007669"/>
    <property type="project" value="UniProtKB-KW"/>
</dbReference>